<evidence type="ECO:0000313" key="4">
    <source>
        <dbReference type="Proteomes" id="UP000037566"/>
    </source>
</evidence>
<dbReference type="STRING" id="33995.KOEU_36360"/>
<evidence type="ECO:0000256" key="1">
    <source>
        <dbReference type="ARBA" id="ARBA00022990"/>
    </source>
</evidence>
<feature type="domain" description="AMP-dependent synthetase/ligase" evidence="2">
    <location>
        <begin position="58"/>
        <end position="304"/>
    </location>
</feature>
<dbReference type="GO" id="GO:0005829">
    <property type="term" value="C:cytosol"/>
    <property type="evidence" value="ECO:0007669"/>
    <property type="project" value="TreeGrafter"/>
</dbReference>
<organism evidence="3 4">
    <name type="scientific">Komagataeibacter europaeus</name>
    <name type="common">Gluconacetobacter europaeus</name>
    <dbReference type="NCBI Taxonomy" id="33995"/>
    <lineage>
        <taxon>Bacteria</taxon>
        <taxon>Pseudomonadati</taxon>
        <taxon>Pseudomonadota</taxon>
        <taxon>Alphaproteobacteria</taxon>
        <taxon>Acetobacterales</taxon>
        <taxon>Acetobacteraceae</taxon>
        <taxon>Komagataeibacter</taxon>
    </lineage>
</organism>
<dbReference type="GO" id="GO:0003987">
    <property type="term" value="F:acetate-CoA ligase activity"/>
    <property type="evidence" value="ECO:0007669"/>
    <property type="project" value="UniProtKB-EC"/>
</dbReference>
<dbReference type="EMBL" id="LHUQ01000058">
    <property type="protein sequence ID" value="KON62866.1"/>
    <property type="molecule type" value="Genomic_DNA"/>
</dbReference>
<dbReference type="Gene3D" id="3.40.50.12780">
    <property type="entry name" value="N-terminal domain of ligase-like"/>
    <property type="match status" value="1"/>
</dbReference>
<protein>
    <submittedName>
        <fullName evidence="3">Acetyl-coenzyme A synthetase</fullName>
        <ecNumber evidence="3">6.2.1.1</ecNumber>
    </submittedName>
</protein>
<keyword evidence="3" id="KW-0436">Ligase</keyword>
<accession>A0A0M0ED36</accession>
<gene>
    <name evidence="3" type="primary">acs2</name>
    <name evidence="3" type="ORF">KOEU_36360</name>
</gene>
<dbReference type="PATRIC" id="fig|33995.3.peg.4030"/>
<reference evidence="3" key="1">
    <citation type="submission" date="2015-08" db="EMBL/GenBank/DDBJ databases">
        <title>Draft genome sequence of Komagataeibacter europaeus CECT 8546 a cellulose producer strain from vinegar produced by the traditional method.</title>
        <authorList>
            <person name="Poehlein A."/>
            <person name="Valera M.J."/>
            <person name="Haack F.S."/>
            <person name="Mas A."/>
            <person name="Daniel R."/>
            <person name="Streit W.R."/>
            <person name="Mateo E."/>
        </authorList>
    </citation>
    <scope>NUCLEOTIDE SEQUENCE [LARGE SCALE GENOMIC DNA]</scope>
    <source>
        <strain evidence="3">CECT 8546</strain>
    </source>
</reference>
<proteinExistence type="predicted"/>
<dbReference type="PANTHER" id="PTHR24095:SF14">
    <property type="entry name" value="ACETYL-COENZYME A SYNTHETASE 1"/>
    <property type="match status" value="1"/>
</dbReference>
<dbReference type="Proteomes" id="UP000037566">
    <property type="component" value="Unassembled WGS sequence"/>
</dbReference>
<dbReference type="EC" id="6.2.1.1" evidence="3"/>
<keyword evidence="4" id="KW-1185">Reference proteome</keyword>
<dbReference type="AlphaFoldDB" id="A0A0M0ED36"/>
<sequence length="314" mass="33857">MGNRSMISRTYDNVFVLPAIHARQHPIQPAAHAVSLPVDPLRQYALPMLNISALCIDRHLGAHADRAAIIWPGSGVRTEERVSCQALHEHVCRLANALMDQGVQRGDRVAIHMPLMMESIVAVLACIRIGAVHVVLAGVSDVPALAERLAQCGAVVVLTDLETGGIEGSVSSKARLDSALAFAGARCRVQMVLVVARAATDVPMKPGRDHFYDAVVDWYEPDFPPAVMFADEPLFLLYPSHRSGRERGVSYTVGEYSRLTSYAMEMLAPQGNEEIPYSFLNMAWNAGQTALVVSVLAKGSTIAAPGDGLQPQNG</sequence>
<evidence type="ECO:0000313" key="3">
    <source>
        <dbReference type="EMBL" id="KON62866.1"/>
    </source>
</evidence>
<comment type="caution">
    <text evidence="3">The sequence shown here is derived from an EMBL/GenBank/DDBJ whole genome shotgun (WGS) entry which is preliminary data.</text>
</comment>
<dbReference type="InterPro" id="IPR000873">
    <property type="entry name" value="AMP-dep_synth/lig_dom"/>
</dbReference>
<name>A0A0M0ED36_KOMEU</name>
<keyword evidence="1" id="KW-0007">Acetylation</keyword>
<dbReference type="Pfam" id="PF00501">
    <property type="entry name" value="AMP-binding"/>
    <property type="match status" value="1"/>
</dbReference>
<dbReference type="GO" id="GO:0006085">
    <property type="term" value="P:acetyl-CoA biosynthetic process"/>
    <property type="evidence" value="ECO:0007669"/>
    <property type="project" value="TreeGrafter"/>
</dbReference>
<dbReference type="SUPFAM" id="SSF56801">
    <property type="entry name" value="Acetyl-CoA synthetase-like"/>
    <property type="match status" value="1"/>
</dbReference>
<dbReference type="OrthoDB" id="9803968at2"/>
<dbReference type="PANTHER" id="PTHR24095">
    <property type="entry name" value="ACETYL-COENZYME A SYNTHETASE"/>
    <property type="match status" value="1"/>
</dbReference>
<evidence type="ECO:0000259" key="2">
    <source>
        <dbReference type="Pfam" id="PF00501"/>
    </source>
</evidence>
<dbReference type="InterPro" id="IPR042099">
    <property type="entry name" value="ANL_N_sf"/>
</dbReference>